<dbReference type="GO" id="GO:0009982">
    <property type="term" value="F:pseudouridine synthase activity"/>
    <property type="evidence" value="ECO:0007669"/>
    <property type="project" value="InterPro"/>
</dbReference>
<organism evidence="6 7">
    <name type="scientific">Neolentinus lepideus HHB14362 ss-1</name>
    <dbReference type="NCBI Taxonomy" id="1314782"/>
    <lineage>
        <taxon>Eukaryota</taxon>
        <taxon>Fungi</taxon>
        <taxon>Dikarya</taxon>
        <taxon>Basidiomycota</taxon>
        <taxon>Agaricomycotina</taxon>
        <taxon>Agaricomycetes</taxon>
        <taxon>Gloeophyllales</taxon>
        <taxon>Gloeophyllaceae</taxon>
        <taxon>Neolentinus</taxon>
    </lineage>
</organism>
<feature type="non-terminal residue" evidence="6">
    <location>
        <position position="1"/>
    </location>
</feature>
<feature type="compositionally biased region" description="Basic residues" evidence="4">
    <location>
        <begin position="363"/>
        <end position="373"/>
    </location>
</feature>
<name>A0A165LAE1_9AGAM</name>
<dbReference type="InterPro" id="IPR001656">
    <property type="entry name" value="PsdUridine_synth_TruD"/>
</dbReference>
<dbReference type="Gene3D" id="3.30.2350.20">
    <property type="entry name" value="TruD, catalytic domain"/>
    <property type="match status" value="2"/>
</dbReference>
<dbReference type="AlphaFoldDB" id="A0A165LAE1"/>
<keyword evidence="2" id="KW-0819">tRNA processing</keyword>
<keyword evidence="7" id="KW-1185">Reference proteome</keyword>
<evidence type="ECO:0000256" key="3">
    <source>
        <dbReference type="ARBA" id="ARBA00023235"/>
    </source>
</evidence>
<evidence type="ECO:0000256" key="2">
    <source>
        <dbReference type="ARBA" id="ARBA00022694"/>
    </source>
</evidence>
<keyword evidence="3" id="KW-0413">Isomerase</keyword>
<evidence type="ECO:0000256" key="1">
    <source>
        <dbReference type="ARBA" id="ARBA00007953"/>
    </source>
</evidence>
<dbReference type="EMBL" id="KV425808">
    <property type="protein sequence ID" value="KZT16844.1"/>
    <property type="molecule type" value="Genomic_DNA"/>
</dbReference>
<feature type="domain" description="TRUD" evidence="5">
    <location>
        <begin position="171"/>
        <end position="450"/>
    </location>
</feature>
<dbReference type="InterPro" id="IPR042214">
    <property type="entry name" value="TruD_catalytic"/>
</dbReference>
<dbReference type="GO" id="GO:0003723">
    <property type="term" value="F:RNA binding"/>
    <property type="evidence" value="ECO:0007669"/>
    <property type="project" value="InterPro"/>
</dbReference>
<dbReference type="InterPro" id="IPR020103">
    <property type="entry name" value="PsdUridine_synth_cat_dom_sf"/>
</dbReference>
<dbReference type="STRING" id="1314782.A0A165LAE1"/>
<dbReference type="InterPro" id="IPR020119">
    <property type="entry name" value="PsdUridine_synth_TruD_CS"/>
</dbReference>
<feature type="compositionally biased region" description="Low complexity" evidence="4">
    <location>
        <begin position="331"/>
        <end position="341"/>
    </location>
</feature>
<gene>
    <name evidence="6" type="ORF">NEOLEDRAFT_1184865</name>
</gene>
<evidence type="ECO:0000256" key="4">
    <source>
        <dbReference type="SAM" id="MobiDB-lite"/>
    </source>
</evidence>
<sequence>RSNRDPKHPAPSSSRGNYPPYIHFTLQKTSRDTQDALAHLARLLHVPLNHLAVAGTKDKRGVTVQRVSLKRDGKDVMAVWAAVNALHREGRTAEDAVRERGERGVRIADLSYKRQGLELGNLKGNAFVITLRYSLPHSPSLPPSRSQPACRNVHAASPTLDRALSSLRTRGFVNYYGMQRFGTASIPTHAIGLALLQGAWQKAVSMILRERPGEHPDVVAARRTWLVDGDLAGALERMPRRVVAERCILESYRKMKGDTRNAFGALQTIPKNLRLMYVHAYQSYLWNAIVSERIRMYGAEKPVVGDLVFDTEESGKEGDVAVDAIEGAAPAGADEGAVPAEANEDAAPAEEANGEETKDTSKKEKKPRKKREWKGKEPQRVKTLTEANVDNYSIFDVIMPLPGKDVAYPGGPLGERYKEFVRADGLDPDNWVRKQKEYSLGGSYRKILHLPSALSYSVLRYTDPDVPLAQADEDRLLGFDAPAVVADGRFTALQVKLTLGTAAYATMALREVTRTETSSHYQTALTAASEDVVDTWEYIIFCNIAPVTGVFRATFEIIKNI</sequence>
<dbReference type="GO" id="GO:0008033">
    <property type="term" value="P:tRNA processing"/>
    <property type="evidence" value="ECO:0007669"/>
    <property type="project" value="UniProtKB-KW"/>
</dbReference>
<comment type="similarity">
    <text evidence="1">Belongs to the pseudouridine synthase TruD family.</text>
</comment>
<evidence type="ECO:0000313" key="6">
    <source>
        <dbReference type="EMBL" id="KZT16844.1"/>
    </source>
</evidence>
<accession>A0A165LAE1</accession>
<dbReference type="Proteomes" id="UP000076761">
    <property type="component" value="Unassembled WGS sequence"/>
</dbReference>
<dbReference type="PROSITE" id="PS01268">
    <property type="entry name" value="UPF0024"/>
    <property type="match status" value="1"/>
</dbReference>
<dbReference type="CDD" id="cd02576">
    <property type="entry name" value="PseudoU_synth_ScPUS7"/>
    <property type="match status" value="1"/>
</dbReference>
<dbReference type="PIRSF" id="PIRSF037016">
    <property type="entry name" value="Pseudouridin_synth_euk_prd"/>
    <property type="match status" value="1"/>
</dbReference>
<reference evidence="6 7" key="1">
    <citation type="journal article" date="2016" name="Mol. Biol. Evol.">
        <title>Comparative Genomics of Early-Diverging Mushroom-Forming Fungi Provides Insights into the Origins of Lignocellulose Decay Capabilities.</title>
        <authorList>
            <person name="Nagy L.G."/>
            <person name="Riley R."/>
            <person name="Tritt A."/>
            <person name="Adam C."/>
            <person name="Daum C."/>
            <person name="Floudas D."/>
            <person name="Sun H."/>
            <person name="Yadav J.S."/>
            <person name="Pangilinan J."/>
            <person name="Larsson K.H."/>
            <person name="Matsuura K."/>
            <person name="Barry K."/>
            <person name="Labutti K."/>
            <person name="Kuo R."/>
            <person name="Ohm R.A."/>
            <person name="Bhattacharya S.S."/>
            <person name="Shirouzu T."/>
            <person name="Yoshinaga Y."/>
            <person name="Martin F.M."/>
            <person name="Grigoriev I.V."/>
            <person name="Hibbett D.S."/>
        </authorList>
    </citation>
    <scope>NUCLEOTIDE SEQUENCE [LARGE SCALE GENOMIC DNA]</scope>
    <source>
        <strain evidence="6 7">HHB14362 ss-1</strain>
    </source>
</reference>
<dbReference type="PANTHER" id="PTHR13326:SF21">
    <property type="entry name" value="PSEUDOURIDYLATE SYNTHASE PUS7L"/>
    <property type="match status" value="1"/>
</dbReference>
<evidence type="ECO:0000259" key="5">
    <source>
        <dbReference type="PROSITE" id="PS50984"/>
    </source>
</evidence>
<dbReference type="Pfam" id="PF01142">
    <property type="entry name" value="TruD"/>
    <property type="match status" value="1"/>
</dbReference>
<dbReference type="FunCoup" id="A0A165LAE1">
    <property type="interactions" value="754"/>
</dbReference>
<feature type="region of interest" description="Disordered" evidence="4">
    <location>
        <begin position="331"/>
        <end position="380"/>
    </location>
</feature>
<dbReference type="InterPro" id="IPR011760">
    <property type="entry name" value="PsdUridine_synth_TruD_insert"/>
</dbReference>
<dbReference type="InParanoid" id="A0A165LAE1"/>
<dbReference type="GO" id="GO:0005634">
    <property type="term" value="C:nucleus"/>
    <property type="evidence" value="ECO:0007669"/>
    <property type="project" value="TreeGrafter"/>
</dbReference>
<protein>
    <submittedName>
        <fullName evidence="6">tRNA pseudouridine synthase D</fullName>
    </submittedName>
</protein>
<dbReference type="SUPFAM" id="SSF55120">
    <property type="entry name" value="Pseudouridine synthase"/>
    <property type="match status" value="1"/>
</dbReference>
<feature type="compositionally biased region" description="Acidic residues" evidence="4">
    <location>
        <begin position="342"/>
        <end position="354"/>
    </location>
</feature>
<evidence type="ECO:0000313" key="7">
    <source>
        <dbReference type="Proteomes" id="UP000076761"/>
    </source>
</evidence>
<dbReference type="GO" id="GO:0001522">
    <property type="term" value="P:pseudouridine synthesis"/>
    <property type="evidence" value="ECO:0007669"/>
    <property type="project" value="InterPro"/>
</dbReference>
<dbReference type="PROSITE" id="PS50984">
    <property type="entry name" value="TRUD"/>
    <property type="match status" value="1"/>
</dbReference>
<proteinExistence type="inferred from homology"/>
<dbReference type="PANTHER" id="PTHR13326">
    <property type="entry name" value="TRNA PSEUDOURIDINE SYNTHASE D"/>
    <property type="match status" value="1"/>
</dbReference>
<dbReference type="OrthoDB" id="447290at2759"/>